<feature type="domain" description="Transposase IS110-like N-terminal" evidence="1">
    <location>
        <begin position="12"/>
        <end position="89"/>
    </location>
</feature>
<dbReference type="AlphaFoldDB" id="A0A6N7XE69"/>
<proteinExistence type="predicted"/>
<dbReference type="GO" id="GO:0006313">
    <property type="term" value="P:DNA transposition"/>
    <property type="evidence" value="ECO:0007669"/>
    <property type="project" value="InterPro"/>
</dbReference>
<dbReference type="EMBL" id="VUNC01000003">
    <property type="protein sequence ID" value="MST72613.1"/>
    <property type="molecule type" value="Genomic_DNA"/>
</dbReference>
<evidence type="ECO:0000313" key="2">
    <source>
        <dbReference type="EMBL" id="MST72613.1"/>
    </source>
</evidence>
<evidence type="ECO:0000259" key="1">
    <source>
        <dbReference type="Pfam" id="PF01548"/>
    </source>
</evidence>
<sequence>MHGFERPHDVTVGFDVGKLAHRACAVTAGGQVLFNVGLGNDEASVDRVLADALGRGRSVLVVVDQRRNIGTLVLRRARAAGHDVAYMPGIC</sequence>
<gene>
    <name evidence="2" type="ORF">FYJ68_05775</name>
</gene>
<accession>A0A6N7XE69</accession>
<dbReference type="GO" id="GO:0003677">
    <property type="term" value="F:DNA binding"/>
    <property type="evidence" value="ECO:0007669"/>
    <property type="project" value="InterPro"/>
</dbReference>
<dbReference type="Proteomes" id="UP000469325">
    <property type="component" value="Unassembled WGS sequence"/>
</dbReference>
<dbReference type="InterPro" id="IPR002525">
    <property type="entry name" value="Transp_IS110-like_N"/>
</dbReference>
<protein>
    <submittedName>
        <fullName evidence="2">IS110 family transposase</fullName>
    </submittedName>
</protein>
<reference evidence="2 3" key="1">
    <citation type="submission" date="2019-08" db="EMBL/GenBank/DDBJ databases">
        <title>In-depth cultivation of the pig gut microbiome towards novel bacterial diversity and tailored functional studies.</title>
        <authorList>
            <person name="Wylensek D."/>
            <person name="Hitch T.C.A."/>
            <person name="Clavel T."/>
        </authorList>
    </citation>
    <scope>NUCLEOTIDE SEQUENCE [LARGE SCALE GENOMIC DNA]</scope>
    <source>
        <strain evidence="2 3">CA-Schmier-601-WT-1</strain>
    </source>
</reference>
<organism evidence="2 3">
    <name type="scientific">Olsenella porci</name>
    <dbReference type="NCBI Taxonomy" id="2652279"/>
    <lineage>
        <taxon>Bacteria</taxon>
        <taxon>Bacillati</taxon>
        <taxon>Actinomycetota</taxon>
        <taxon>Coriobacteriia</taxon>
        <taxon>Coriobacteriales</taxon>
        <taxon>Atopobiaceae</taxon>
        <taxon>Olsenella</taxon>
    </lineage>
</organism>
<keyword evidence="3" id="KW-1185">Reference proteome</keyword>
<comment type="caution">
    <text evidence="2">The sequence shown here is derived from an EMBL/GenBank/DDBJ whole genome shotgun (WGS) entry which is preliminary data.</text>
</comment>
<name>A0A6N7XE69_9ACTN</name>
<dbReference type="GO" id="GO:0004803">
    <property type="term" value="F:transposase activity"/>
    <property type="evidence" value="ECO:0007669"/>
    <property type="project" value="InterPro"/>
</dbReference>
<dbReference type="Pfam" id="PF01548">
    <property type="entry name" value="DEDD_Tnp_IS110"/>
    <property type="match status" value="1"/>
</dbReference>
<evidence type="ECO:0000313" key="3">
    <source>
        <dbReference type="Proteomes" id="UP000469325"/>
    </source>
</evidence>
<dbReference type="RefSeq" id="WP_154434895.1">
    <property type="nucleotide sequence ID" value="NZ_VUNC01000003.1"/>
</dbReference>